<reference evidence="1" key="1">
    <citation type="submission" date="2023-12" db="EMBL/GenBank/DDBJ databases">
        <title>Genome assembly of Anisodus tanguticus.</title>
        <authorList>
            <person name="Wang Y.-J."/>
        </authorList>
    </citation>
    <scope>NUCLEOTIDE SEQUENCE</scope>
    <source>
        <strain evidence="1">KB-2021</strain>
        <tissue evidence="1">Leaf</tissue>
    </source>
</reference>
<comment type="caution">
    <text evidence="1">The sequence shown here is derived from an EMBL/GenBank/DDBJ whole genome shotgun (WGS) entry which is preliminary data.</text>
</comment>
<gene>
    <name evidence="1" type="ORF">RND71_011253</name>
</gene>
<protein>
    <submittedName>
        <fullName evidence="1">Uncharacterized protein</fullName>
    </submittedName>
</protein>
<dbReference type="AlphaFoldDB" id="A0AAE1SEJ0"/>
<dbReference type="EMBL" id="JAVYJV010000006">
    <property type="protein sequence ID" value="KAK4367461.1"/>
    <property type="molecule type" value="Genomic_DNA"/>
</dbReference>
<name>A0AAE1SEJ0_9SOLA</name>
<dbReference type="Proteomes" id="UP001291623">
    <property type="component" value="Unassembled WGS sequence"/>
</dbReference>
<evidence type="ECO:0000313" key="1">
    <source>
        <dbReference type="EMBL" id="KAK4367461.1"/>
    </source>
</evidence>
<evidence type="ECO:0000313" key="2">
    <source>
        <dbReference type="Proteomes" id="UP001291623"/>
    </source>
</evidence>
<sequence>MKMRVLLRLRRTYYQSTNLRYHSNLLLQAAKCEVIGSSHGNNILQKCEFGQK</sequence>
<accession>A0AAE1SEJ0</accession>
<proteinExistence type="predicted"/>
<keyword evidence="2" id="KW-1185">Reference proteome</keyword>
<organism evidence="1 2">
    <name type="scientific">Anisodus tanguticus</name>
    <dbReference type="NCBI Taxonomy" id="243964"/>
    <lineage>
        <taxon>Eukaryota</taxon>
        <taxon>Viridiplantae</taxon>
        <taxon>Streptophyta</taxon>
        <taxon>Embryophyta</taxon>
        <taxon>Tracheophyta</taxon>
        <taxon>Spermatophyta</taxon>
        <taxon>Magnoliopsida</taxon>
        <taxon>eudicotyledons</taxon>
        <taxon>Gunneridae</taxon>
        <taxon>Pentapetalae</taxon>
        <taxon>asterids</taxon>
        <taxon>lamiids</taxon>
        <taxon>Solanales</taxon>
        <taxon>Solanaceae</taxon>
        <taxon>Solanoideae</taxon>
        <taxon>Hyoscyameae</taxon>
        <taxon>Anisodus</taxon>
    </lineage>
</organism>